<evidence type="ECO:0000256" key="1">
    <source>
        <dbReference type="SAM" id="MobiDB-lite"/>
    </source>
</evidence>
<name>A0A4Y7QM29_9AGAM</name>
<gene>
    <name evidence="2" type="ORF">BD410DRAFT_798625</name>
</gene>
<organism evidence="2 3">
    <name type="scientific">Rickenella mellea</name>
    <dbReference type="NCBI Taxonomy" id="50990"/>
    <lineage>
        <taxon>Eukaryota</taxon>
        <taxon>Fungi</taxon>
        <taxon>Dikarya</taxon>
        <taxon>Basidiomycota</taxon>
        <taxon>Agaricomycotina</taxon>
        <taxon>Agaricomycetes</taxon>
        <taxon>Hymenochaetales</taxon>
        <taxon>Rickenellaceae</taxon>
        <taxon>Rickenella</taxon>
    </lineage>
</organism>
<dbReference type="Proteomes" id="UP000294933">
    <property type="component" value="Unassembled WGS sequence"/>
</dbReference>
<feature type="region of interest" description="Disordered" evidence="1">
    <location>
        <begin position="1"/>
        <end position="20"/>
    </location>
</feature>
<dbReference type="VEuPathDB" id="FungiDB:BD410DRAFT_798625"/>
<dbReference type="AlphaFoldDB" id="A0A4Y7QM29"/>
<evidence type="ECO:0000313" key="2">
    <source>
        <dbReference type="EMBL" id="TDL28298.1"/>
    </source>
</evidence>
<keyword evidence="3" id="KW-1185">Reference proteome</keyword>
<proteinExistence type="predicted"/>
<protein>
    <submittedName>
        <fullName evidence="2">Uncharacterized protein</fullName>
    </submittedName>
</protein>
<evidence type="ECO:0000313" key="3">
    <source>
        <dbReference type="Proteomes" id="UP000294933"/>
    </source>
</evidence>
<sequence>MQKNLMRGAFAPQEPNKGRDHFQRTFHHALHHKKSCKQSKRRQVTQVVADACIPLINSLTNSLVAIVIDEALHRPNLVTGWSSYPPTTTIASQPRRSVNICVDWALWGAQVPVEPHGFYPLPYPSASSRQSATTTVNRKSDRVARRGVWWTGQPNSYVRIDEFGHSVSISHILAPLPSLPNPCYPQPTFIMQLMNGHARRGAGCALRQPGDEPSRI</sequence>
<accession>A0A4Y7QM29</accession>
<dbReference type="EMBL" id="ML170157">
    <property type="protein sequence ID" value="TDL28298.1"/>
    <property type="molecule type" value="Genomic_DNA"/>
</dbReference>
<reference evidence="2 3" key="1">
    <citation type="submission" date="2018-06" db="EMBL/GenBank/DDBJ databases">
        <title>A transcriptomic atlas of mushroom development highlights an independent origin of complex multicellularity.</title>
        <authorList>
            <consortium name="DOE Joint Genome Institute"/>
            <person name="Krizsan K."/>
            <person name="Almasi E."/>
            <person name="Merenyi Z."/>
            <person name="Sahu N."/>
            <person name="Viragh M."/>
            <person name="Koszo T."/>
            <person name="Mondo S."/>
            <person name="Kiss B."/>
            <person name="Balint B."/>
            <person name="Kues U."/>
            <person name="Barry K."/>
            <person name="Hegedus J.C."/>
            <person name="Henrissat B."/>
            <person name="Johnson J."/>
            <person name="Lipzen A."/>
            <person name="Ohm R."/>
            <person name="Nagy I."/>
            <person name="Pangilinan J."/>
            <person name="Yan J."/>
            <person name="Xiong Y."/>
            <person name="Grigoriev I.V."/>
            <person name="Hibbett D.S."/>
            <person name="Nagy L.G."/>
        </authorList>
    </citation>
    <scope>NUCLEOTIDE SEQUENCE [LARGE SCALE GENOMIC DNA]</scope>
    <source>
        <strain evidence="2 3">SZMC22713</strain>
    </source>
</reference>